<dbReference type="Gene3D" id="2.40.160.50">
    <property type="entry name" value="membrane protein fhac: a member of the omp85/tpsb transporter family"/>
    <property type="match status" value="1"/>
</dbReference>
<dbReference type="PANTHER" id="PTHR12815:SF18">
    <property type="entry name" value="SORTING AND ASSEMBLY MACHINERY COMPONENT 50 HOMOLOG"/>
    <property type="match status" value="1"/>
</dbReference>
<protein>
    <submittedName>
        <fullName evidence="8">CSON007274 protein</fullName>
    </submittedName>
</protein>
<dbReference type="EMBL" id="UFQT01002769">
    <property type="protein sequence ID" value="SSX34037.1"/>
    <property type="molecule type" value="Genomic_DNA"/>
</dbReference>
<evidence type="ECO:0000313" key="8">
    <source>
        <dbReference type="EMBL" id="SSX34037.1"/>
    </source>
</evidence>
<reference evidence="8" key="2">
    <citation type="submission" date="2018-07" db="EMBL/GenBank/DDBJ databases">
        <authorList>
            <person name="Quirk P.G."/>
            <person name="Krulwich T.A."/>
        </authorList>
    </citation>
    <scope>NUCLEOTIDE SEQUENCE</scope>
</reference>
<evidence type="ECO:0000259" key="6">
    <source>
        <dbReference type="Pfam" id="PF01103"/>
    </source>
</evidence>
<dbReference type="PANTHER" id="PTHR12815">
    <property type="entry name" value="SORTING AND ASSEMBLY MACHINERY SAMM50 PROTEIN FAMILY MEMBER"/>
    <property type="match status" value="1"/>
</dbReference>
<keyword evidence="5" id="KW-0472">Membrane</keyword>
<dbReference type="OMA" id="IYLDTNH"/>
<keyword evidence="3" id="KW-1134">Transmembrane beta strand</keyword>
<evidence type="ECO:0000256" key="5">
    <source>
        <dbReference type="ARBA" id="ARBA00023136"/>
    </source>
</evidence>
<dbReference type="GO" id="GO:0033108">
    <property type="term" value="P:mitochondrial respiratory chain complex assembly"/>
    <property type="evidence" value="ECO:0007669"/>
    <property type="project" value="TreeGrafter"/>
</dbReference>
<dbReference type="GO" id="GO:0005741">
    <property type="term" value="C:mitochondrial outer membrane"/>
    <property type="evidence" value="ECO:0007669"/>
    <property type="project" value="UniProtKB-SubCell"/>
</dbReference>
<comment type="similarity">
    <text evidence="2">Belongs to the SAM50/omp85 family.</text>
</comment>
<evidence type="ECO:0000256" key="1">
    <source>
        <dbReference type="ARBA" id="ARBA00004374"/>
    </source>
</evidence>
<evidence type="ECO:0000256" key="2">
    <source>
        <dbReference type="ARBA" id="ARBA00010913"/>
    </source>
</evidence>
<name>A0A336N065_CULSO</name>
<accession>A0A336N065</accession>
<gene>
    <name evidence="8" type="primary">CSON007274</name>
</gene>
<feature type="domain" description="Bacterial surface antigen (D15)" evidence="6">
    <location>
        <begin position="129"/>
        <end position="442"/>
    </location>
</feature>
<reference evidence="7" key="1">
    <citation type="submission" date="2018-04" db="EMBL/GenBank/DDBJ databases">
        <authorList>
            <person name="Go L.Y."/>
            <person name="Mitchell J.A."/>
        </authorList>
    </citation>
    <scope>NUCLEOTIDE SEQUENCE</scope>
    <source>
        <tissue evidence="7">Whole organism</tissue>
    </source>
</reference>
<dbReference type="GO" id="GO:0045040">
    <property type="term" value="P:protein insertion into mitochondrial outer membrane"/>
    <property type="evidence" value="ECO:0007669"/>
    <property type="project" value="TreeGrafter"/>
</dbReference>
<organism evidence="8">
    <name type="scientific">Culicoides sonorensis</name>
    <name type="common">Biting midge</name>
    <dbReference type="NCBI Taxonomy" id="179676"/>
    <lineage>
        <taxon>Eukaryota</taxon>
        <taxon>Metazoa</taxon>
        <taxon>Ecdysozoa</taxon>
        <taxon>Arthropoda</taxon>
        <taxon>Hexapoda</taxon>
        <taxon>Insecta</taxon>
        <taxon>Pterygota</taxon>
        <taxon>Neoptera</taxon>
        <taxon>Endopterygota</taxon>
        <taxon>Diptera</taxon>
        <taxon>Nematocera</taxon>
        <taxon>Chironomoidea</taxon>
        <taxon>Ceratopogonidae</taxon>
        <taxon>Ceratopogoninae</taxon>
        <taxon>Culicoides</taxon>
        <taxon>Monoculicoides</taxon>
    </lineage>
</organism>
<evidence type="ECO:0000256" key="4">
    <source>
        <dbReference type="ARBA" id="ARBA00022692"/>
    </source>
</evidence>
<dbReference type="AlphaFoldDB" id="A0A336N065"/>
<proteinExistence type="inferred from homology"/>
<evidence type="ECO:0000256" key="3">
    <source>
        <dbReference type="ARBA" id="ARBA00022452"/>
    </source>
</evidence>
<dbReference type="EMBL" id="UFQS01002769">
    <property type="protein sequence ID" value="SSX14640.1"/>
    <property type="molecule type" value="Genomic_DNA"/>
</dbReference>
<keyword evidence="4" id="KW-0812">Transmembrane</keyword>
<dbReference type="InterPro" id="IPR039910">
    <property type="entry name" value="D15-like"/>
</dbReference>
<evidence type="ECO:0000313" key="7">
    <source>
        <dbReference type="EMBL" id="SSX14640.1"/>
    </source>
</evidence>
<comment type="subcellular location">
    <subcellularLocation>
        <location evidence="1">Mitochondrion outer membrane</location>
        <topology evidence="1">Multi-pass membrane protein</topology>
    </subcellularLocation>
</comment>
<sequence length="443" mass="49516">MGTGTSRTNESPSGKINFSTFKARIDRVKINGVQRTYDDYLERTSKKLFAAKNVQELLDGVKETRAALLELGVFKNLSATVDTSKGKDASPYGYEVNFYGEELSRITGSVGTEIDQHEGCFVSELSTPNLFGRGERLSLNGSYSNLKTSELQLKFFKPYYHTRYGDYKPEISFALLRHASLFDWSKFKTEQTGVAFETSGIFPIDTLVHTLRYELYVRDTIAMFKHTPFFVREYCGPKLANVLSYNVVYDQRDSHVFPTEGIRVSTSHHLINSSFKKLGYLKNDLHAELNCPLFAGMSVQLSGRVGKIVPLGDAMEPIAISDKFFLGGPQTLRGFVVGGAGEQKEGAATGANIYWLAAAHLWSPLPFSQYFGQFGQLFRTQIFCNVGHSGDFTTENLRGAIGVGLAFRLGDRARIELNYTQPYRTQKGDLPKAFQFGIGYDFT</sequence>
<dbReference type="VEuPathDB" id="VectorBase:CSON007274"/>
<dbReference type="InterPro" id="IPR000184">
    <property type="entry name" value="Bac_surfAg_D15"/>
</dbReference>
<dbReference type="Pfam" id="PF01103">
    <property type="entry name" value="Omp85"/>
    <property type="match status" value="1"/>
</dbReference>